<sequence>MDNKNKISILVVDDHPLTRIGVCATINSQNDMFVVAEAGTGELAVEEFQNRKPEVILMDLNLPRMSGVDAIRAIRRGPSATKIIVLTTYEGDEDIYQALKAGAESYLIKGMSHEVLLDAIRSVSTGEQFLPPPVENALLGRTPEATLRPREKEVLQKIVAGKSNKEIASELNISEGTVKCHVSVIFVRLGVTDRTQAAIVALQRGLAHI</sequence>
<evidence type="ECO:0000259" key="4">
    <source>
        <dbReference type="PROSITE" id="PS50043"/>
    </source>
</evidence>
<dbReference type="Pfam" id="PF00072">
    <property type="entry name" value="Response_reg"/>
    <property type="match status" value="1"/>
</dbReference>
<dbReference type="CDD" id="cd17535">
    <property type="entry name" value="REC_NarL-like"/>
    <property type="match status" value="1"/>
</dbReference>
<evidence type="ECO:0000313" key="6">
    <source>
        <dbReference type="EMBL" id="GGG83645.1"/>
    </source>
</evidence>
<dbReference type="GO" id="GO:0000160">
    <property type="term" value="P:phosphorelay signal transduction system"/>
    <property type="evidence" value="ECO:0007669"/>
    <property type="project" value="InterPro"/>
</dbReference>
<dbReference type="InterPro" id="IPR001789">
    <property type="entry name" value="Sig_transdc_resp-reg_receiver"/>
</dbReference>
<evidence type="ECO:0000313" key="7">
    <source>
        <dbReference type="Proteomes" id="UP000647241"/>
    </source>
</evidence>
<dbReference type="PRINTS" id="PR00038">
    <property type="entry name" value="HTHLUXR"/>
</dbReference>
<keyword evidence="1 3" id="KW-0597">Phosphoprotein</keyword>
<dbReference type="PANTHER" id="PTHR43214">
    <property type="entry name" value="TWO-COMPONENT RESPONSE REGULATOR"/>
    <property type="match status" value="1"/>
</dbReference>
<dbReference type="CDD" id="cd06170">
    <property type="entry name" value="LuxR_C_like"/>
    <property type="match status" value="1"/>
</dbReference>
<dbReference type="InterPro" id="IPR039420">
    <property type="entry name" value="WalR-like"/>
</dbReference>
<dbReference type="InterPro" id="IPR016032">
    <property type="entry name" value="Sig_transdc_resp-reg_C-effctor"/>
</dbReference>
<evidence type="ECO:0000256" key="2">
    <source>
        <dbReference type="ARBA" id="ARBA00023125"/>
    </source>
</evidence>
<dbReference type="GO" id="GO:0006355">
    <property type="term" value="P:regulation of DNA-templated transcription"/>
    <property type="evidence" value="ECO:0007669"/>
    <property type="project" value="InterPro"/>
</dbReference>
<evidence type="ECO:0000256" key="3">
    <source>
        <dbReference type="PROSITE-ProRule" id="PRU00169"/>
    </source>
</evidence>
<dbReference type="AlphaFoldDB" id="A0A917HLK1"/>
<dbReference type="InterPro" id="IPR011006">
    <property type="entry name" value="CheY-like_superfamily"/>
</dbReference>
<feature type="modified residue" description="4-aspartylphosphate" evidence="3">
    <location>
        <position position="59"/>
    </location>
</feature>
<dbReference type="EMBL" id="BMGT01000003">
    <property type="protein sequence ID" value="GGG83645.1"/>
    <property type="molecule type" value="Genomic_DNA"/>
</dbReference>
<dbReference type="SMART" id="SM00421">
    <property type="entry name" value="HTH_LUXR"/>
    <property type="match status" value="1"/>
</dbReference>
<reference evidence="6" key="2">
    <citation type="submission" date="2020-09" db="EMBL/GenBank/DDBJ databases">
        <authorList>
            <person name="Sun Q."/>
            <person name="Zhou Y."/>
        </authorList>
    </citation>
    <scope>NUCLEOTIDE SEQUENCE</scope>
    <source>
        <strain evidence="6">CGMCC 1.12997</strain>
    </source>
</reference>
<dbReference type="Pfam" id="PF00196">
    <property type="entry name" value="GerE"/>
    <property type="match status" value="1"/>
</dbReference>
<dbReference type="Proteomes" id="UP000647241">
    <property type="component" value="Unassembled WGS sequence"/>
</dbReference>
<comment type="caution">
    <text evidence="6">The sequence shown here is derived from an EMBL/GenBank/DDBJ whole genome shotgun (WGS) entry which is preliminary data.</text>
</comment>
<proteinExistence type="predicted"/>
<dbReference type="PROSITE" id="PS50110">
    <property type="entry name" value="RESPONSE_REGULATORY"/>
    <property type="match status" value="1"/>
</dbReference>
<dbReference type="RefSeq" id="WP_188554914.1">
    <property type="nucleotide sequence ID" value="NZ_BMGT01000003.1"/>
</dbReference>
<name>A0A917HLK1_9BACT</name>
<dbReference type="PROSITE" id="PS50043">
    <property type="entry name" value="HTH_LUXR_2"/>
    <property type="match status" value="1"/>
</dbReference>
<gene>
    <name evidence="6" type="ORF">GCM10011585_29220</name>
</gene>
<organism evidence="6 7">
    <name type="scientific">Edaphobacter dinghuensis</name>
    <dbReference type="NCBI Taxonomy" id="1560005"/>
    <lineage>
        <taxon>Bacteria</taxon>
        <taxon>Pseudomonadati</taxon>
        <taxon>Acidobacteriota</taxon>
        <taxon>Terriglobia</taxon>
        <taxon>Terriglobales</taxon>
        <taxon>Acidobacteriaceae</taxon>
        <taxon>Edaphobacter</taxon>
    </lineage>
</organism>
<accession>A0A917HLK1</accession>
<dbReference type="PANTHER" id="PTHR43214:SF43">
    <property type="entry name" value="TWO-COMPONENT RESPONSE REGULATOR"/>
    <property type="match status" value="1"/>
</dbReference>
<dbReference type="SMART" id="SM00448">
    <property type="entry name" value="REC"/>
    <property type="match status" value="1"/>
</dbReference>
<keyword evidence="7" id="KW-1185">Reference proteome</keyword>
<evidence type="ECO:0000256" key="1">
    <source>
        <dbReference type="ARBA" id="ARBA00022553"/>
    </source>
</evidence>
<dbReference type="SUPFAM" id="SSF52172">
    <property type="entry name" value="CheY-like"/>
    <property type="match status" value="1"/>
</dbReference>
<evidence type="ECO:0000259" key="5">
    <source>
        <dbReference type="PROSITE" id="PS50110"/>
    </source>
</evidence>
<dbReference type="SUPFAM" id="SSF46894">
    <property type="entry name" value="C-terminal effector domain of the bipartite response regulators"/>
    <property type="match status" value="1"/>
</dbReference>
<keyword evidence="2 6" id="KW-0238">DNA-binding</keyword>
<dbReference type="Gene3D" id="3.40.50.2300">
    <property type="match status" value="1"/>
</dbReference>
<feature type="domain" description="HTH luxR-type" evidence="4">
    <location>
        <begin position="140"/>
        <end position="205"/>
    </location>
</feature>
<dbReference type="InterPro" id="IPR058245">
    <property type="entry name" value="NreC/VraR/RcsB-like_REC"/>
</dbReference>
<reference evidence="6" key="1">
    <citation type="journal article" date="2014" name="Int. J. Syst. Evol. Microbiol.">
        <title>Complete genome sequence of Corynebacterium casei LMG S-19264T (=DSM 44701T), isolated from a smear-ripened cheese.</title>
        <authorList>
            <consortium name="US DOE Joint Genome Institute (JGI-PGF)"/>
            <person name="Walter F."/>
            <person name="Albersmeier A."/>
            <person name="Kalinowski J."/>
            <person name="Ruckert C."/>
        </authorList>
    </citation>
    <scope>NUCLEOTIDE SEQUENCE</scope>
    <source>
        <strain evidence="6">CGMCC 1.12997</strain>
    </source>
</reference>
<protein>
    <submittedName>
        <fullName evidence="6">DNA-binding response regulator</fullName>
    </submittedName>
</protein>
<feature type="domain" description="Response regulatory" evidence="5">
    <location>
        <begin position="8"/>
        <end position="124"/>
    </location>
</feature>
<dbReference type="InterPro" id="IPR000792">
    <property type="entry name" value="Tscrpt_reg_LuxR_C"/>
</dbReference>
<dbReference type="GO" id="GO:0003677">
    <property type="term" value="F:DNA binding"/>
    <property type="evidence" value="ECO:0007669"/>
    <property type="project" value="UniProtKB-KW"/>
</dbReference>